<evidence type="ECO:0000256" key="2">
    <source>
        <dbReference type="ARBA" id="ARBA00006459"/>
    </source>
</evidence>
<evidence type="ECO:0000256" key="7">
    <source>
        <dbReference type="ARBA" id="ARBA00023136"/>
    </source>
</evidence>
<evidence type="ECO:0000256" key="4">
    <source>
        <dbReference type="ARBA" id="ARBA00022692"/>
    </source>
</evidence>
<organism evidence="10">
    <name type="scientific">Hyalella azteca</name>
    <name type="common">Amphipod</name>
    <dbReference type="NCBI Taxonomy" id="294128"/>
    <lineage>
        <taxon>Eukaryota</taxon>
        <taxon>Metazoa</taxon>
        <taxon>Ecdysozoa</taxon>
        <taxon>Arthropoda</taxon>
        <taxon>Crustacea</taxon>
        <taxon>Multicrustacea</taxon>
        <taxon>Malacostraca</taxon>
        <taxon>Eumalacostraca</taxon>
        <taxon>Peracarida</taxon>
        <taxon>Amphipoda</taxon>
        <taxon>Senticaudata</taxon>
        <taxon>Talitrida</taxon>
        <taxon>Talitroidea</taxon>
        <taxon>Hyalellidae</taxon>
        <taxon>Hyalella</taxon>
    </lineage>
</organism>
<comment type="similarity">
    <text evidence="2">Belongs to the sodium:neurotransmitter symporter (SNF) (TC 2.A.22) family.</text>
</comment>
<keyword evidence="6 9" id="KW-1133">Transmembrane helix</keyword>
<dbReference type="GO" id="GO:0005886">
    <property type="term" value="C:plasma membrane"/>
    <property type="evidence" value="ECO:0007669"/>
    <property type="project" value="TreeGrafter"/>
</dbReference>
<evidence type="ECO:0000313" key="10">
    <source>
        <dbReference type="EMBL" id="KAA0203034.1"/>
    </source>
</evidence>
<evidence type="ECO:0000256" key="9">
    <source>
        <dbReference type="SAM" id="Phobius"/>
    </source>
</evidence>
<dbReference type="InterPro" id="IPR037272">
    <property type="entry name" value="SNS_sf"/>
</dbReference>
<feature type="transmembrane region" description="Helical" evidence="9">
    <location>
        <begin position="132"/>
        <end position="165"/>
    </location>
</feature>
<evidence type="ECO:0000256" key="8">
    <source>
        <dbReference type="PIRSR" id="PIRSR600175-1"/>
    </source>
</evidence>
<keyword evidence="4 9" id="KW-0812">Transmembrane</keyword>
<dbReference type="SUPFAM" id="SSF161070">
    <property type="entry name" value="SNF-like"/>
    <property type="match status" value="1"/>
</dbReference>
<keyword evidence="5" id="KW-0769">Symport</keyword>
<evidence type="ECO:0000256" key="1">
    <source>
        <dbReference type="ARBA" id="ARBA00004141"/>
    </source>
</evidence>
<comment type="subcellular location">
    <subcellularLocation>
        <location evidence="1">Membrane</location>
        <topology evidence="1">Multi-pass membrane protein</topology>
    </subcellularLocation>
</comment>
<sequence length="256" mass="27842">MKSSSAFLLPYLLLLVIVGRPLYLTEVALGQYSQLGPLHTYRKLTPLMAGLGYLQLLSELTSSSYMIILGYSLHYLFTSLTHIGHTTPPSILPFTPLPELGGLIPSLVLCLFVGWVITCLCLIKGIKTTGKVVYFTATFPFFVLLVLVVAGALLPGASKGLVYLFVPKWEKLLDVNVWRKALEQVVYSLSIGGGGLVTFGSYNDFNTKVHIDVLILSVLDLIASLMCAVTIFSVMGAMAYELGIEDVSKVVASGEW</sequence>
<protein>
    <submittedName>
        <fullName evidence="10">Uncharacterized protein</fullName>
    </submittedName>
</protein>
<keyword evidence="7 9" id="KW-0472">Membrane</keyword>
<comment type="caution">
    <text evidence="10">The sequence shown here is derived from an EMBL/GenBank/DDBJ whole genome shotgun (WGS) entry which is preliminary data.</text>
</comment>
<dbReference type="OrthoDB" id="6581954at2759"/>
<dbReference type="PANTHER" id="PTHR11616:SF236">
    <property type="entry name" value="TRANSPORTER"/>
    <property type="match status" value="1"/>
</dbReference>
<dbReference type="PROSITE" id="PS50267">
    <property type="entry name" value="NA_NEUROTRAN_SYMP_3"/>
    <property type="match status" value="1"/>
</dbReference>
<dbReference type="InterPro" id="IPR000175">
    <property type="entry name" value="Na/ntran_symport"/>
</dbReference>
<evidence type="ECO:0000256" key="3">
    <source>
        <dbReference type="ARBA" id="ARBA00022448"/>
    </source>
</evidence>
<feature type="transmembrane region" description="Helical" evidence="9">
    <location>
        <begin position="185"/>
        <end position="202"/>
    </location>
</feature>
<reference evidence="10" key="2">
    <citation type="journal article" date="2018" name="Environ. Sci. Technol.">
        <title>The Toxicogenome of Hyalella azteca: A Model for Sediment Ecotoxicology and Evolutionary Toxicology.</title>
        <authorList>
            <person name="Poynton H.C."/>
            <person name="Hasenbein S."/>
            <person name="Benoit J.B."/>
            <person name="Sepulveda M.S."/>
            <person name="Poelchau M.F."/>
            <person name="Hughes D.S.T."/>
            <person name="Murali S.C."/>
            <person name="Chen S."/>
            <person name="Glastad K.M."/>
            <person name="Goodisman M.A.D."/>
            <person name="Werren J.H."/>
            <person name="Vineis J.H."/>
            <person name="Bowen J.L."/>
            <person name="Friedrich M."/>
            <person name="Jones J."/>
            <person name="Robertson H.M."/>
            <person name="Feyereisen R."/>
            <person name="Mechler-Hickson A."/>
            <person name="Mathers N."/>
            <person name="Lee C.E."/>
            <person name="Colbourne J.K."/>
            <person name="Biales A."/>
            <person name="Johnston J.S."/>
            <person name="Wellborn G.A."/>
            <person name="Rosendale A.J."/>
            <person name="Cridge A.G."/>
            <person name="Munoz-Torres M.C."/>
            <person name="Bain P.A."/>
            <person name="Manny A.R."/>
            <person name="Major K.M."/>
            <person name="Lambert F.N."/>
            <person name="Vulpe C.D."/>
            <person name="Tuck P."/>
            <person name="Blalock B.J."/>
            <person name="Lin Y.Y."/>
            <person name="Smith M.E."/>
            <person name="Ochoa-Acuna H."/>
            <person name="Chen M.M."/>
            <person name="Childers C.P."/>
            <person name="Qu J."/>
            <person name="Dugan S."/>
            <person name="Lee S.L."/>
            <person name="Chao H."/>
            <person name="Dinh H."/>
            <person name="Han Y."/>
            <person name="Doddapaneni H."/>
            <person name="Worley K.C."/>
            <person name="Muzny D.M."/>
            <person name="Gibbs R.A."/>
            <person name="Richards S."/>
        </authorList>
    </citation>
    <scope>NUCLEOTIDE SEQUENCE</scope>
    <source>
        <strain evidence="10">HAZT.00-mixed</strain>
        <tissue evidence="10">Whole organism</tissue>
    </source>
</reference>
<keyword evidence="8" id="KW-0915">Sodium</keyword>
<accession>A0A6A0HCP5</accession>
<feature type="transmembrane region" description="Helical" evidence="9">
    <location>
        <begin position="214"/>
        <end position="240"/>
    </location>
</feature>
<keyword evidence="3" id="KW-0813">Transport</keyword>
<gene>
    <name evidence="10" type="ORF">HAZT_HAZT000326</name>
</gene>
<feature type="binding site" evidence="8">
    <location>
        <position position="188"/>
    </location>
    <ligand>
        <name>Na(+)</name>
        <dbReference type="ChEBI" id="CHEBI:29101"/>
        <label>1</label>
    </ligand>
</feature>
<evidence type="ECO:0000256" key="5">
    <source>
        <dbReference type="ARBA" id="ARBA00022847"/>
    </source>
</evidence>
<dbReference type="GO" id="GO:0015293">
    <property type="term" value="F:symporter activity"/>
    <property type="evidence" value="ECO:0007669"/>
    <property type="project" value="UniProtKB-KW"/>
</dbReference>
<dbReference type="Proteomes" id="UP000711488">
    <property type="component" value="Unassembled WGS sequence"/>
</dbReference>
<dbReference type="Pfam" id="PF00209">
    <property type="entry name" value="SNF"/>
    <property type="match status" value="2"/>
</dbReference>
<feature type="transmembrane region" description="Helical" evidence="9">
    <location>
        <begin position="103"/>
        <end position="123"/>
    </location>
</feature>
<proteinExistence type="inferred from homology"/>
<dbReference type="GO" id="GO:0035725">
    <property type="term" value="P:sodium ion transmembrane transport"/>
    <property type="evidence" value="ECO:0007669"/>
    <property type="project" value="TreeGrafter"/>
</dbReference>
<dbReference type="EMBL" id="JQDR03002509">
    <property type="protein sequence ID" value="KAA0203034.1"/>
    <property type="molecule type" value="Genomic_DNA"/>
</dbReference>
<keyword evidence="8" id="KW-0479">Metal-binding</keyword>
<dbReference type="AlphaFoldDB" id="A0A6A0HCP5"/>
<dbReference type="PANTHER" id="PTHR11616">
    <property type="entry name" value="SODIUM/CHLORIDE DEPENDENT TRANSPORTER"/>
    <property type="match status" value="1"/>
</dbReference>
<dbReference type="GO" id="GO:0046872">
    <property type="term" value="F:metal ion binding"/>
    <property type="evidence" value="ECO:0007669"/>
    <property type="project" value="UniProtKB-KW"/>
</dbReference>
<name>A0A6A0HCP5_HYAAZ</name>
<reference evidence="10" key="3">
    <citation type="submission" date="2019-06" db="EMBL/GenBank/DDBJ databases">
        <authorList>
            <person name="Poynton C."/>
            <person name="Hasenbein S."/>
            <person name="Benoit J.B."/>
            <person name="Sepulveda M.S."/>
            <person name="Poelchau M.F."/>
            <person name="Murali S.C."/>
            <person name="Chen S."/>
            <person name="Glastad K.M."/>
            <person name="Werren J.H."/>
            <person name="Vineis J.H."/>
            <person name="Bowen J.L."/>
            <person name="Friedrich M."/>
            <person name="Jones J."/>
            <person name="Robertson H.M."/>
            <person name="Feyereisen R."/>
            <person name="Mechler-Hickson A."/>
            <person name="Mathers N."/>
            <person name="Lee C.E."/>
            <person name="Colbourne J.K."/>
            <person name="Biales A."/>
            <person name="Johnston J.S."/>
            <person name="Wellborn G.A."/>
            <person name="Rosendale A.J."/>
            <person name="Cridge A.G."/>
            <person name="Munoz-Torres M.C."/>
            <person name="Bain P.A."/>
            <person name="Manny A.R."/>
            <person name="Major K.M."/>
            <person name="Lambert F.N."/>
            <person name="Vulpe C.D."/>
            <person name="Tuck P."/>
            <person name="Blalock B.J."/>
            <person name="Lin Y.-Y."/>
            <person name="Smith M.E."/>
            <person name="Ochoa-Acuna H."/>
            <person name="Chen M.-J.M."/>
            <person name="Childers C.P."/>
            <person name="Qu J."/>
            <person name="Dugan S."/>
            <person name="Lee S.L."/>
            <person name="Chao H."/>
            <person name="Dinh H."/>
            <person name="Han Y."/>
            <person name="Doddapaneni H."/>
            <person name="Worley K.C."/>
            <person name="Muzny D.M."/>
            <person name="Gibbs R.A."/>
            <person name="Richards S."/>
        </authorList>
    </citation>
    <scope>NUCLEOTIDE SEQUENCE</scope>
    <source>
        <strain evidence="10">HAZT.00-mixed</strain>
        <tissue evidence="10">Whole organism</tissue>
    </source>
</reference>
<evidence type="ECO:0000256" key="6">
    <source>
        <dbReference type="ARBA" id="ARBA00022989"/>
    </source>
</evidence>
<reference evidence="10" key="1">
    <citation type="submission" date="2014-08" db="EMBL/GenBank/DDBJ databases">
        <authorList>
            <person name="Murali S."/>
            <person name="Richards S."/>
            <person name="Bandaranaike D."/>
            <person name="Bellair M."/>
            <person name="Blankenburg K."/>
            <person name="Chao H."/>
            <person name="Dinh H."/>
            <person name="Doddapaneni H."/>
            <person name="Dugan-Rocha S."/>
            <person name="Elkadiri S."/>
            <person name="Gnanaolivu R."/>
            <person name="Hughes D."/>
            <person name="Lee S."/>
            <person name="Li M."/>
            <person name="Ming W."/>
            <person name="Munidasa M."/>
            <person name="Muniz J."/>
            <person name="Nguyen L."/>
            <person name="Osuji N."/>
            <person name="Pu L.-L."/>
            <person name="Puazo M."/>
            <person name="Skinner E."/>
            <person name="Qu C."/>
            <person name="Quiroz J."/>
            <person name="Raj R."/>
            <person name="Weissenberger G."/>
            <person name="Xin Y."/>
            <person name="Zou X."/>
            <person name="Han Y."/>
            <person name="Worley K."/>
            <person name="Muzny D."/>
            <person name="Gibbs R."/>
        </authorList>
    </citation>
    <scope>NUCLEOTIDE SEQUENCE</scope>
    <source>
        <strain evidence="10">HAZT.00-mixed</strain>
        <tissue evidence="10">Whole organism</tissue>
    </source>
</reference>